<name>A0AAW9NUH6_9BACL</name>
<dbReference type="RefSeq" id="WP_326124600.1">
    <property type="nucleotide sequence ID" value="NZ_JARSFG010000020.1"/>
</dbReference>
<dbReference type="Pfam" id="PF15980">
    <property type="entry name" value="ComGF"/>
    <property type="match status" value="1"/>
</dbReference>
<feature type="transmembrane region" description="Helical" evidence="1">
    <location>
        <begin position="20"/>
        <end position="40"/>
    </location>
</feature>
<sequence>MHRLVKMMKNQRGFTFLEALFQLVALLLLAKLLLLMILYMSPLYQNSFVQEAAWEMFIVDLQNFMVQADEVAIRNGGAEILIAQGNIRRSISKSNETIRMRLNAGNEILFVGIQSLNFRKINNELVLNVELTDGTIEERTFIVPPEK</sequence>
<keyword evidence="3" id="KW-1185">Reference proteome</keyword>
<proteinExistence type="predicted"/>
<accession>A0AAW9NUH6</accession>
<protein>
    <submittedName>
        <fullName evidence="2">Competence type IV pilus minor pilin ComGF</fullName>
    </submittedName>
</protein>
<organism evidence="2 3">
    <name type="scientific">Metasolibacillus meyeri</name>
    <dbReference type="NCBI Taxonomy" id="1071052"/>
    <lineage>
        <taxon>Bacteria</taxon>
        <taxon>Bacillati</taxon>
        <taxon>Bacillota</taxon>
        <taxon>Bacilli</taxon>
        <taxon>Bacillales</taxon>
        <taxon>Caryophanaceae</taxon>
        <taxon>Metasolibacillus</taxon>
    </lineage>
</organism>
<keyword evidence="1" id="KW-0812">Transmembrane</keyword>
<keyword evidence="1" id="KW-1133">Transmembrane helix</keyword>
<gene>
    <name evidence="2" type="ORF">P9B03_16415</name>
</gene>
<comment type="caution">
    <text evidence="2">The sequence shown here is derived from an EMBL/GenBank/DDBJ whole genome shotgun (WGS) entry which is preliminary data.</text>
</comment>
<dbReference type="AlphaFoldDB" id="A0AAW9NUH6"/>
<evidence type="ECO:0000256" key="1">
    <source>
        <dbReference type="SAM" id="Phobius"/>
    </source>
</evidence>
<dbReference type="Proteomes" id="UP001344888">
    <property type="component" value="Unassembled WGS sequence"/>
</dbReference>
<evidence type="ECO:0000313" key="2">
    <source>
        <dbReference type="EMBL" id="MEC1180087.1"/>
    </source>
</evidence>
<dbReference type="EMBL" id="JARSFG010000020">
    <property type="protein sequence ID" value="MEC1180087.1"/>
    <property type="molecule type" value="Genomic_DNA"/>
</dbReference>
<keyword evidence="1" id="KW-0472">Membrane</keyword>
<reference evidence="2 3" key="1">
    <citation type="submission" date="2023-03" db="EMBL/GenBank/DDBJ databases">
        <title>Bacillus Genome Sequencing.</title>
        <authorList>
            <person name="Dunlap C."/>
        </authorList>
    </citation>
    <scope>NUCLEOTIDE SEQUENCE [LARGE SCALE GENOMIC DNA]</scope>
    <source>
        <strain evidence="2 3">B-59205</strain>
    </source>
</reference>
<dbReference type="InterPro" id="IPR016977">
    <property type="entry name" value="ComGF"/>
</dbReference>
<evidence type="ECO:0000313" key="3">
    <source>
        <dbReference type="Proteomes" id="UP001344888"/>
    </source>
</evidence>